<keyword evidence="2" id="KW-1185">Reference proteome</keyword>
<organism evidence="1 2">
    <name type="scientific">Desulfamplus magnetovallimortis</name>
    <dbReference type="NCBI Taxonomy" id="1246637"/>
    <lineage>
        <taxon>Bacteria</taxon>
        <taxon>Pseudomonadati</taxon>
        <taxon>Thermodesulfobacteriota</taxon>
        <taxon>Desulfobacteria</taxon>
        <taxon>Desulfobacterales</taxon>
        <taxon>Desulfobacteraceae</taxon>
        <taxon>Desulfamplus</taxon>
    </lineage>
</organism>
<dbReference type="AlphaFoldDB" id="A0A1W1H640"/>
<name>A0A1W1H640_9BACT</name>
<protein>
    <submittedName>
        <fullName evidence="1">Uncharacterized protein</fullName>
    </submittedName>
</protein>
<reference evidence="1 2" key="1">
    <citation type="submission" date="2017-03" db="EMBL/GenBank/DDBJ databases">
        <authorList>
            <person name="Afonso C.L."/>
            <person name="Miller P.J."/>
            <person name="Scott M.A."/>
            <person name="Spackman E."/>
            <person name="Goraichik I."/>
            <person name="Dimitrov K.M."/>
            <person name="Suarez D.L."/>
            <person name="Swayne D.E."/>
        </authorList>
    </citation>
    <scope>NUCLEOTIDE SEQUENCE [LARGE SCALE GENOMIC DNA]</scope>
    <source>
        <strain evidence="1">PRJEB14757</strain>
    </source>
</reference>
<gene>
    <name evidence="1" type="ORF">MTBBW1_1200026</name>
</gene>
<proteinExistence type="predicted"/>
<dbReference type="Proteomes" id="UP000191931">
    <property type="component" value="Unassembled WGS sequence"/>
</dbReference>
<accession>A0A1W1H640</accession>
<evidence type="ECO:0000313" key="2">
    <source>
        <dbReference type="Proteomes" id="UP000191931"/>
    </source>
</evidence>
<dbReference type="EMBL" id="FWEV01000025">
    <property type="protein sequence ID" value="SLM27951.1"/>
    <property type="molecule type" value="Genomic_DNA"/>
</dbReference>
<evidence type="ECO:0000313" key="1">
    <source>
        <dbReference type="EMBL" id="SLM27951.1"/>
    </source>
</evidence>
<dbReference type="STRING" id="1246637.MTBBW1_1200026"/>
<sequence>MFMEKPARRALSSRNSSNYFYVSDFLRDHQNLSLYYDIIEKYKSPWPLLRRS</sequence>